<dbReference type="Proteomes" id="UP000198357">
    <property type="component" value="Chromosome"/>
</dbReference>
<dbReference type="PROSITE" id="PS51898">
    <property type="entry name" value="TYR_RECOMBINASE"/>
    <property type="match status" value="1"/>
</dbReference>
<dbReference type="InterPro" id="IPR013762">
    <property type="entry name" value="Integrase-like_cat_sf"/>
</dbReference>
<dbReference type="EMBL" id="CP022263">
    <property type="protein sequence ID" value="ASK90690.1"/>
    <property type="molecule type" value="Genomic_DNA"/>
</dbReference>
<dbReference type="GO" id="GO:0015074">
    <property type="term" value="P:DNA integration"/>
    <property type="evidence" value="ECO:0007669"/>
    <property type="project" value="InterPro"/>
</dbReference>
<evidence type="ECO:0000313" key="4">
    <source>
        <dbReference type="Proteomes" id="UP000198357"/>
    </source>
</evidence>
<gene>
    <name evidence="3" type="ORF">XcvCFBP7111P_03505</name>
</gene>
<evidence type="ECO:0000256" key="1">
    <source>
        <dbReference type="ARBA" id="ARBA00023172"/>
    </source>
</evidence>
<reference evidence="3 4" key="1">
    <citation type="submission" date="2017-06" db="EMBL/GenBank/DDBJ databases">
        <title>First complete genome sequences of Xanthomonas citri pv. vignicola strains CFBP 7111, CFBP 7112 and CFBP 7113 using long-read technology.</title>
        <authorList>
            <person name="Ruh M."/>
            <person name="Briand M."/>
            <person name="Bonneau S."/>
            <person name="Jacques M.A."/>
            <person name="Chen N.W.G."/>
        </authorList>
    </citation>
    <scope>NUCLEOTIDE SEQUENCE [LARGE SCALE GENOMIC DNA]</scope>
    <source>
        <strain evidence="3 4">CFBP7111</strain>
    </source>
</reference>
<dbReference type="InterPro" id="IPR011010">
    <property type="entry name" value="DNA_brk_join_enz"/>
</dbReference>
<protein>
    <submittedName>
        <fullName evidence="3">Integrase</fullName>
    </submittedName>
</protein>
<keyword evidence="1" id="KW-0233">DNA recombination</keyword>
<sequence>MLRRTQSGSTMDTVVATEADAPRRRGNKFKLSYRQICELSVAKGPLEGKQGRAVIGPRPAADVGKPYRVLDGNQGAPTGFGFYVGTTRTTYEVVVRGPSGVRRFSLGNVADMGPEQAYELARQKLAVVRETGEHPSRQEARSEHLVELKGLTLADCFAVYIEDLEKRVRNKKAKPASVRAVQDSLARFARAEVGLADKAILRLTDRDIHQAFENLRKSSMVRSNRIPTPMRTVLANHPDWAELSTQQLEALGISGRYLQRVKAAGRASTEHSFTDAKRAVDLVLKRERKAAAREQREPVLRYNPFQVIHDDDMLRDAQELRRHYERAEVRNPLSDDTLPRVLKVILARRDEQGGLNATGADYLLLTLLWGTRRSEAAQLRWFDRCSPGELRQSEVSWVWLAEPDEVNPYTRRAGSQVYLFDTKSGEERYLPVTYFAQKVLERRFEERLDEVEARKALVDAEALLKAAKTKGARVDLVDRLEKEVVQARRTLVRSVFVFPARSHRSKTGHYSDSKSIVANVRRDAGLVDVRAEIDIGLTTHDFRRTLGRYAALLFGGSRIISQLLHHHTPGLGTDRMAAVSERYTEQEWSKLREAMGRVEESMIAMSPRVWNRLKGTDRPRLDEVNDEPVTIFAGRNSGRIATDASS</sequence>
<accession>A0AB33CEL1</accession>
<evidence type="ECO:0000313" key="3">
    <source>
        <dbReference type="EMBL" id="ASK90690.1"/>
    </source>
</evidence>
<dbReference type="Gene3D" id="1.10.443.10">
    <property type="entry name" value="Intergrase catalytic core"/>
    <property type="match status" value="1"/>
</dbReference>
<proteinExistence type="predicted"/>
<dbReference type="AlphaFoldDB" id="A0AB33CEL1"/>
<dbReference type="InterPro" id="IPR002104">
    <property type="entry name" value="Integrase_catalytic"/>
</dbReference>
<organism evidence="3 4">
    <name type="scientific">Xanthomonas citri pv. vignicola</name>
    <dbReference type="NCBI Taxonomy" id="473426"/>
    <lineage>
        <taxon>Bacteria</taxon>
        <taxon>Pseudomonadati</taxon>
        <taxon>Pseudomonadota</taxon>
        <taxon>Gammaproteobacteria</taxon>
        <taxon>Lysobacterales</taxon>
        <taxon>Lysobacteraceae</taxon>
        <taxon>Xanthomonas</taxon>
    </lineage>
</organism>
<dbReference type="SUPFAM" id="SSF56349">
    <property type="entry name" value="DNA breaking-rejoining enzymes"/>
    <property type="match status" value="1"/>
</dbReference>
<evidence type="ECO:0000259" key="2">
    <source>
        <dbReference type="PROSITE" id="PS51898"/>
    </source>
</evidence>
<dbReference type="GO" id="GO:0006310">
    <property type="term" value="P:DNA recombination"/>
    <property type="evidence" value="ECO:0007669"/>
    <property type="project" value="UniProtKB-KW"/>
</dbReference>
<feature type="domain" description="Tyr recombinase" evidence="2">
    <location>
        <begin position="328"/>
        <end position="596"/>
    </location>
</feature>
<name>A0AB33CEL1_XANCI</name>
<dbReference type="GO" id="GO:0003677">
    <property type="term" value="F:DNA binding"/>
    <property type="evidence" value="ECO:0007669"/>
    <property type="project" value="InterPro"/>
</dbReference>